<feature type="domain" description="Major facilitator superfamily (MFS) profile" evidence="8">
    <location>
        <begin position="53"/>
        <end position="426"/>
    </location>
</feature>
<feature type="transmembrane region" description="Helical" evidence="7">
    <location>
        <begin position="178"/>
        <end position="199"/>
    </location>
</feature>
<evidence type="ECO:0000256" key="3">
    <source>
        <dbReference type="ARBA" id="ARBA00022692"/>
    </source>
</evidence>
<feature type="transmembrane region" description="Helical" evidence="7">
    <location>
        <begin position="373"/>
        <end position="397"/>
    </location>
</feature>
<feature type="transmembrane region" description="Helical" evidence="7">
    <location>
        <begin position="336"/>
        <end position="353"/>
    </location>
</feature>
<evidence type="ECO:0000256" key="1">
    <source>
        <dbReference type="ARBA" id="ARBA00004651"/>
    </source>
</evidence>
<feature type="transmembrane region" description="Helical" evidence="7">
    <location>
        <begin position="251"/>
        <end position="272"/>
    </location>
</feature>
<feature type="region of interest" description="Disordered" evidence="6">
    <location>
        <begin position="1"/>
        <end position="35"/>
    </location>
</feature>
<dbReference type="Proteomes" id="UP000320481">
    <property type="component" value="Unassembled WGS sequence"/>
</dbReference>
<keyword evidence="2" id="KW-1003">Cell membrane</keyword>
<evidence type="ECO:0000256" key="2">
    <source>
        <dbReference type="ARBA" id="ARBA00022475"/>
    </source>
</evidence>
<feature type="transmembrane region" description="Helical" evidence="7">
    <location>
        <begin position="310"/>
        <end position="330"/>
    </location>
</feature>
<dbReference type="InterPro" id="IPR050189">
    <property type="entry name" value="MFS_Efflux_Transporters"/>
</dbReference>
<sequence>MVIGSALRPHGPGAGLVSDRDRRGPRPRPTSRKECHVVTTTAPRPVAVLSPSALRLLRTAGFVSNFDRFCIAPMPALIGSGLGVPVATVVLAASGYYLAYGLMQPVWGAAGDRWGRVRVMRVSLAGAAPAALLSALAPDAPVLIAARVLTGACFAAAIAASLTYVGDTVPAEVRQRPLSELMTAFALGTALATGVAGALAHYAGWRPVFALPGVLAGFLALALRRLPEPARPRSGSLLAPFGTVLRSRRQWYVMAVALLEGAVLLGFLTYLAPALEAHGVPVAVAGAVAALYGVGTMAASRAVTRLVGRWSPAALIVAGGTQTALAYLLAGYRQSTGTLVVAAVLLGGGWSFLHSTVQTWATTVCPTARSTAVALFGVALYGGGALSGGLAAATAQAGAYRPLFWLAALLSVPLTVAAAVGRARCR</sequence>
<dbReference type="PROSITE" id="PS50850">
    <property type="entry name" value="MFS"/>
    <property type="match status" value="1"/>
</dbReference>
<evidence type="ECO:0000256" key="7">
    <source>
        <dbReference type="SAM" id="Phobius"/>
    </source>
</evidence>
<dbReference type="EMBL" id="VOGW01000052">
    <property type="protein sequence ID" value="TWV53638.1"/>
    <property type="molecule type" value="Genomic_DNA"/>
</dbReference>
<comment type="caution">
    <text evidence="9">The sequence shown here is derived from an EMBL/GenBank/DDBJ whole genome shotgun (WGS) entry which is preliminary data.</text>
</comment>
<feature type="transmembrane region" description="Helical" evidence="7">
    <location>
        <begin position="205"/>
        <end position="223"/>
    </location>
</feature>
<dbReference type="AlphaFoldDB" id="A0A5C6JXM7"/>
<dbReference type="InterPro" id="IPR020846">
    <property type="entry name" value="MFS_dom"/>
</dbReference>
<feature type="transmembrane region" description="Helical" evidence="7">
    <location>
        <begin position="278"/>
        <end position="298"/>
    </location>
</feature>
<keyword evidence="4 7" id="KW-1133">Transmembrane helix</keyword>
<evidence type="ECO:0000313" key="10">
    <source>
        <dbReference type="Proteomes" id="UP000320481"/>
    </source>
</evidence>
<accession>A0A5C6JXM7</accession>
<dbReference type="InterPro" id="IPR011701">
    <property type="entry name" value="MFS"/>
</dbReference>
<feature type="transmembrane region" description="Helical" evidence="7">
    <location>
        <begin position="144"/>
        <end position="166"/>
    </location>
</feature>
<feature type="transmembrane region" description="Helical" evidence="7">
    <location>
        <begin position="76"/>
        <end position="98"/>
    </location>
</feature>
<feature type="transmembrane region" description="Helical" evidence="7">
    <location>
        <begin position="403"/>
        <end position="421"/>
    </location>
</feature>
<dbReference type="Pfam" id="PF07690">
    <property type="entry name" value="MFS_1"/>
    <property type="match status" value="1"/>
</dbReference>
<evidence type="ECO:0000259" key="8">
    <source>
        <dbReference type="PROSITE" id="PS50850"/>
    </source>
</evidence>
<evidence type="ECO:0000256" key="6">
    <source>
        <dbReference type="SAM" id="MobiDB-lite"/>
    </source>
</evidence>
<evidence type="ECO:0000313" key="9">
    <source>
        <dbReference type="EMBL" id="TWV53638.1"/>
    </source>
</evidence>
<proteinExistence type="predicted"/>
<organism evidence="9 10">
    <name type="scientific">Streptomyces misionensis</name>
    <dbReference type="NCBI Taxonomy" id="67331"/>
    <lineage>
        <taxon>Bacteria</taxon>
        <taxon>Bacillati</taxon>
        <taxon>Actinomycetota</taxon>
        <taxon>Actinomycetes</taxon>
        <taxon>Kitasatosporales</taxon>
        <taxon>Streptomycetaceae</taxon>
        <taxon>Streptomyces</taxon>
    </lineage>
</organism>
<keyword evidence="3 7" id="KW-0812">Transmembrane</keyword>
<gene>
    <name evidence="9" type="ORF">FRZ03_09485</name>
</gene>
<protein>
    <submittedName>
        <fullName evidence="9">MFS transporter</fullName>
    </submittedName>
</protein>
<evidence type="ECO:0000256" key="5">
    <source>
        <dbReference type="ARBA" id="ARBA00023136"/>
    </source>
</evidence>
<feature type="transmembrane region" description="Helical" evidence="7">
    <location>
        <begin position="119"/>
        <end position="138"/>
    </location>
</feature>
<dbReference type="PANTHER" id="PTHR43124">
    <property type="entry name" value="PURINE EFFLUX PUMP PBUE"/>
    <property type="match status" value="1"/>
</dbReference>
<reference evidence="9" key="1">
    <citation type="journal article" date="2019" name="Microbiol. Resour. Announc.">
        <title>Draft Genomic Sequences of Streptomyces misionensis and Streptomyces albidoflavus, bacteria applied for phytopathogen biocontrol.</title>
        <authorList>
            <person name="Pylro V."/>
            <person name="Dias A."/>
            <person name="Andreote F."/>
            <person name="Varani A."/>
            <person name="Andreote C."/>
            <person name="Bernardo E."/>
            <person name="Martins T."/>
        </authorList>
    </citation>
    <scope>NUCLEOTIDE SEQUENCE [LARGE SCALE GENOMIC DNA]</scope>
    <source>
        <strain evidence="9">66</strain>
    </source>
</reference>
<dbReference type="GO" id="GO:0022857">
    <property type="term" value="F:transmembrane transporter activity"/>
    <property type="evidence" value="ECO:0007669"/>
    <property type="project" value="InterPro"/>
</dbReference>
<comment type="subcellular location">
    <subcellularLocation>
        <location evidence="1">Cell membrane</location>
        <topology evidence="1">Multi-pass membrane protein</topology>
    </subcellularLocation>
</comment>
<dbReference type="Gene3D" id="1.20.1250.20">
    <property type="entry name" value="MFS general substrate transporter like domains"/>
    <property type="match status" value="1"/>
</dbReference>
<keyword evidence="10" id="KW-1185">Reference proteome</keyword>
<dbReference type="SUPFAM" id="SSF103473">
    <property type="entry name" value="MFS general substrate transporter"/>
    <property type="match status" value="1"/>
</dbReference>
<dbReference type="GO" id="GO:0005886">
    <property type="term" value="C:plasma membrane"/>
    <property type="evidence" value="ECO:0007669"/>
    <property type="project" value="UniProtKB-SubCell"/>
</dbReference>
<name>A0A5C6JXM7_9ACTN</name>
<dbReference type="InterPro" id="IPR036259">
    <property type="entry name" value="MFS_trans_sf"/>
</dbReference>
<keyword evidence="5 7" id="KW-0472">Membrane</keyword>
<dbReference type="PANTHER" id="PTHR43124:SF3">
    <property type="entry name" value="CHLORAMPHENICOL EFFLUX PUMP RV0191"/>
    <property type="match status" value="1"/>
</dbReference>
<evidence type="ECO:0000256" key="4">
    <source>
        <dbReference type="ARBA" id="ARBA00022989"/>
    </source>
</evidence>